<proteinExistence type="predicted"/>
<dbReference type="PANTHER" id="PTHR47447:SF17">
    <property type="entry name" value="OS12G0638900 PROTEIN"/>
    <property type="match status" value="1"/>
</dbReference>
<dbReference type="AlphaFoldDB" id="A0A7S1FA29"/>
<dbReference type="InterPro" id="IPR011990">
    <property type="entry name" value="TPR-like_helical_dom_sf"/>
</dbReference>
<dbReference type="Pfam" id="PF13812">
    <property type="entry name" value="PPR_3"/>
    <property type="match status" value="1"/>
</dbReference>
<name>A0A7S1FA29_NOCSC</name>
<protein>
    <recommendedName>
        <fullName evidence="4">Pentacotripeptide-repeat region of PRORP domain-containing protein</fullName>
    </recommendedName>
</protein>
<evidence type="ECO:0000313" key="3">
    <source>
        <dbReference type="EMBL" id="CAD8852886.1"/>
    </source>
</evidence>
<organism evidence="3">
    <name type="scientific">Noctiluca scintillans</name>
    <name type="common">Sea sparkle</name>
    <name type="synonym">Red tide dinoflagellate</name>
    <dbReference type="NCBI Taxonomy" id="2966"/>
    <lineage>
        <taxon>Eukaryota</taxon>
        <taxon>Sar</taxon>
        <taxon>Alveolata</taxon>
        <taxon>Dinophyceae</taxon>
        <taxon>Noctilucales</taxon>
        <taxon>Noctilucaceae</taxon>
        <taxon>Noctiluca</taxon>
    </lineage>
</organism>
<accession>A0A7S1FA29</accession>
<dbReference type="Gene3D" id="1.25.40.10">
    <property type="entry name" value="Tetratricopeptide repeat domain"/>
    <property type="match status" value="1"/>
</dbReference>
<evidence type="ECO:0000256" key="1">
    <source>
        <dbReference type="ARBA" id="ARBA00022737"/>
    </source>
</evidence>
<feature type="repeat" description="PPR" evidence="2">
    <location>
        <begin position="46"/>
        <end position="80"/>
    </location>
</feature>
<dbReference type="PROSITE" id="PS51375">
    <property type="entry name" value="PPR"/>
    <property type="match status" value="2"/>
</dbReference>
<gene>
    <name evidence="3" type="ORF">NSCI0253_LOCUS27236</name>
</gene>
<evidence type="ECO:0008006" key="4">
    <source>
        <dbReference type="Google" id="ProtNLM"/>
    </source>
</evidence>
<dbReference type="EMBL" id="HBFQ01038396">
    <property type="protein sequence ID" value="CAD8852886.1"/>
    <property type="molecule type" value="Transcribed_RNA"/>
</dbReference>
<dbReference type="PANTHER" id="PTHR47447">
    <property type="entry name" value="OS03G0856100 PROTEIN"/>
    <property type="match status" value="1"/>
</dbReference>
<keyword evidence="1" id="KW-0677">Repeat</keyword>
<evidence type="ECO:0000256" key="2">
    <source>
        <dbReference type="PROSITE-ProRule" id="PRU00708"/>
    </source>
</evidence>
<reference evidence="3" key="1">
    <citation type="submission" date="2021-01" db="EMBL/GenBank/DDBJ databases">
        <authorList>
            <person name="Corre E."/>
            <person name="Pelletier E."/>
            <person name="Niang G."/>
            <person name="Scheremetjew M."/>
            <person name="Finn R."/>
            <person name="Kale V."/>
            <person name="Holt S."/>
            <person name="Cochrane G."/>
            <person name="Meng A."/>
            <person name="Brown T."/>
            <person name="Cohen L."/>
        </authorList>
    </citation>
    <scope>NUCLEOTIDE SEQUENCE</scope>
</reference>
<dbReference type="NCBIfam" id="TIGR00756">
    <property type="entry name" value="PPR"/>
    <property type="match status" value="2"/>
</dbReference>
<sequence>MDRDEIAPDLVTYNSLIKAHGTSMEWAKALAVLKEMRRNQKVPDPNVVTYGAAISACARCNQWVEALELCNEWRAGGNKPDQKMLQSMRTAYNHRFLDSTRQRRTRTLSDIQQNFQDCDRSVTVSSC</sequence>
<feature type="repeat" description="PPR" evidence="2">
    <location>
        <begin position="9"/>
        <end position="43"/>
    </location>
</feature>
<dbReference type="InterPro" id="IPR002885">
    <property type="entry name" value="PPR_rpt"/>
</dbReference>